<protein>
    <submittedName>
        <fullName evidence="1">Uncharacterized protein</fullName>
    </submittedName>
</protein>
<organism evidence="1">
    <name type="scientific">candidate division CPR1 bacterium ADurb.Bin160</name>
    <dbReference type="NCBI Taxonomy" id="1852826"/>
    <lineage>
        <taxon>Bacteria</taxon>
        <taxon>candidate division CPR1</taxon>
    </lineage>
</organism>
<reference evidence="1" key="1">
    <citation type="submission" date="2017-02" db="EMBL/GenBank/DDBJ databases">
        <title>Delving into the versatile metabolic prowess of the omnipresent phylum Bacteroidetes.</title>
        <authorList>
            <person name="Nobu M.K."/>
            <person name="Mei R."/>
            <person name="Narihiro T."/>
            <person name="Kuroda K."/>
            <person name="Liu W.-T."/>
        </authorList>
    </citation>
    <scope>NUCLEOTIDE SEQUENCE</scope>
    <source>
        <strain evidence="1">ADurb.Bin160</strain>
    </source>
</reference>
<name>A0A1V5ZPS4_9BACT</name>
<dbReference type="EMBL" id="MWDB01000004">
    <property type="protein sequence ID" value="OQB42255.1"/>
    <property type="molecule type" value="Genomic_DNA"/>
</dbReference>
<sequence length="69" mass="8028">MHYINNNLMLLKAKKTDCDSLKDISDKNFVLALKDLDIQNMEINLNKSLDYANCSSYNRINYNAQDKIL</sequence>
<comment type="caution">
    <text evidence="1">The sequence shown here is derived from an EMBL/GenBank/DDBJ whole genome shotgun (WGS) entry which is preliminary data.</text>
</comment>
<gene>
    <name evidence="1" type="ORF">BWY04_00319</name>
</gene>
<evidence type="ECO:0000313" key="1">
    <source>
        <dbReference type="EMBL" id="OQB42255.1"/>
    </source>
</evidence>
<accession>A0A1V5ZPS4</accession>
<proteinExistence type="predicted"/>
<dbReference type="Proteomes" id="UP000485621">
    <property type="component" value="Unassembled WGS sequence"/>
</dbReference>
<dbReference type="AlphaFoldDB" id="A0A1V5ZPS4"/>